<feature type="signal peptide" evidence="2">
    <location>
        <begin position="1"/>
        <end position="17"/>
    </location>
</feature>
<protein>
    <recommendedName>
        <fullName evidence="5">FG-GAP repeat protein</fullName>
    </recommendedName>
</protein>
<evidence type="ECO:0000256" key="2">
    <source>
        <dbReference type="SAM" id="SignalP"/>
    </source>
</evidence>
<dbReference type="SUPFAM" id="SSF69318">
    <property type="entry name" value="Integrin alpha N-terminal domain"/>
    <property type="match status" value="1"/>
</dbReference>
<dbReference type="Pfam" id="PF13517">
    <property type="entry name" value="FG-GAP_3"/>
    <property type="match status" value="1"/>
</dbReference>
<keyword evidence="1 2" id="KW-0732">Signal</keyword>
<sequence>MWRLAAVAAVMAAPAVAEDIVEARYDGPTTRYAHAVLGDDIEWGELVLETDAGRTVRFVLPDERVFEDVAPRLFDVDGDGDNEVIVVESHREVGARLAIYDTDGLVAANEYIGRPNRWLAPIGVGAADFDNDGFVELVYVDRPHLAKTVRVLRYIDGELRFVASFPGVTNHRIGERDIAGGIRDCGQGPEMIVASVNWERVLALGFKDLKFKLDIVGPHEGRESFARAMACE</sequence>
<name>A0A238IY18_9RHOB</name>
<dbReference type="AlphaFoldDB" id="A0A238IY18"/>
<gene>
    <name evidence="3" type="ORF">BOA8489_00661</name>
</gene>
<dbReference type="RefSeq" id="WP_245813647.1">
    <property type="nucleotide sequence ID" value="NZ_FXXQ01000002.1"/>
</dbReference>
<reference evidence="3 4" key="1">
    <citation type="submission" date="2017-05" db="EMBL/GenBank/DDBJ databases">
        <authorList>
            <person name="Song R."/>
            <person name="Chenine A.L."/>
            <person name="Ruprecht R.M."/>
        </authorList>
    </citation>
    <scope>NUCLEOTIDE SEQUENCE [LARGE SCALE GENOMIC DNA]</scope>
    <source>
        <strain evidence="3 4">CECT 8489</strain>
    </source>
</reference>
<dbReference type="InterPro" id="IPR028994">
    <property type="entry name" value="Integrin_alpha_N"/>
</dbReference>
<dbReference type="Proteomes" id="UP000201838">
    <property type="component" value="Unassembled WGS sequence"/>
</dbReference>
<feature type="chain" id="PRO_5013371352" description="FG-GAP repeat protein" evidence="2">
    <location>
        <begin position="18"/>
        <end position="232"/>
    </location>
</feature>
<keyword evidence="4" id="KW-1185">Reference proteome</keyword>
<proteinExistence type="predicted"/>
<evidence type="ECO:0000256" key="1">
    <source>
        <dbReference type="ARBA" id="ARBA00022729"/>
    </source>
</evidence>
<dbReference type="EMBL" id="FXXQ01000002">
    <property type="protein sequence ID" value="SMX22564.1"/>
    <property type="molecule type" value="Genomic_DNA"/>
</dbReference>
<evidence type="ECO:0000313" key="3">
    <source>
        <dbReference type="EMBL" id="SMX22564.1"/>
    </source>
</evidence>
<evidence type="ECO:0000313" key="4">
    <source>
        <dbReference type="Proteomes" id="UP000201838"/>
    </source>
</evidence>
<evidence type="ECO:0008006" key="5">
    <source>
        <dbReference type="Google" id="ProtNLM"/>
    </source>
</evidence>
<organism evidence="3 4">
    <name type="scientific">Boseongicola aestuarii</name>
    <dbReference type="NCBI Taxonomy" id="1470561"/>
    <lineage>
        <taxon>Bacteria</taxon>
        <taxon>Pseudomonadati</taxon>
        <taxon>Pseudomonadota</taxon>
        <taxon>Alphaproteobacteria</taxon>
        <taxon>Rhodobacterales</taxon>
        <taxon>Paracoccaceae</taxon>
        <taxon>Boseongicola</taxon>
    </lineage>
</organism>
<accession>A0A238IY18</accession>
<dbReference type="InterPro" id="IPR013517">
    <property type="entry name" value="FG-GAP"/>
</dbReference>